<dbReference type="PANTHER" id="PTHR36787">
    <property type="entry name" value="TRANSMEMBRANE PROTEIN"/>
    <property type="match status" value="1"/>
</dbReference>
<accession>A0A2G5DJU1</accession>
<keyword evidence="4" id="KW-1185">Reference proteome</keyword>
<evidence type="ECO:0000313" key="4">
    <source>
        <dbReference type="Proteomes" id="UP000230069"/>
    </source>
</evidence>
<evidence type="ECO:0000256" key="1">
    <source>
        <dbReference type="SAM" id="MobiDB-lite"/>
    </source>
</evidence>
<protein>
    <recommendedName>
        <fullName evidence="5">Transmembrane protein</fullName>
    </recommendedName>
</protein>
<dbReference type="FunCoup" id="A0A2G5DJU1">
    <property type="interactions" value="2160"/>
</dbReference>
<dbReference type="STRING" id="218851.A0A2G5DJU1"/>
<proteinExistence type="predicted"/>
<dbReference type="AlphaFoldDB" id="A0A2G5DJU1"/>
<dbReference type="InParanoid" id="A0A2G5DJU1"/>
<feature type="region of interest" description="Disordered" evidence="1">
    <location>
        <begin position="150"/>
        <end position="203"/>
    </location>
</feature>
<keyword evidence="2" id="KW-0812">Transmembrane</keyword>
<dbReference type="Proteomes" id="UP000230069">
    <property type="component" value="Unassembled WGS sequence"/>
</dbReference>
<gene>
    <name evidence="3" type="ORF">AQUCO_01800084v1</name>
</gene>
<dbReference type="EMBL" id="KZ305035">
    <property type="protein sequence ID" value="PIA43788.1"/>
    <property type="molecule type" value="Genomic_DNA"/>
</dbReference>
<sequence>MYPAFVPGLTPMQNQEHANRGAGIYAVPVHSYMGTMSGFPSNTNLIPLTYSIPTRTSSTEGGAVSEGHGQEGHQQHAPQRQVVVRRFHFAFQLDLLLILKLAAVIFVFNQDGSRQRLILLLFFASLVYLYQTGALTPLIRWLSQGMHRAAAPPQPRPPVRAENVPGVAGPDGENVARAEGQAGAENANQAENDNRPVENGNLAEPVGGNGVNWRIILKEIQMIVVGFITSLLPGFHNVD</sequence>
<keyword evidence="2" id="KW-0472">Membrane</keyword>
<evidence type="ECO:0008006" key="5">
    <source>
        <dbReference type="Google" id="ProtNLM"/>
    </source>
</evidence>
<dbReference type="OrthoDB" id="21589at2759"/>
<reference evidence="3 4" key="1">
    <citation type="submission" date="2017-09" db="EMBL/GenBank/DDBJ databases">
        <title>WGS assembly of Aquilegia coerulea Goldsmith.</title>
        <authorList>
            <person name="Hodges S."/>
            <person name="Kramer E."/>
            <person name="Nordborg M."/>
            <person name="Tomkins J."/>
            <person name="Borevitz J."/>
            <person name="Derieg N."/>
            <person name="Yan J."/>
            <person name="Mihaltcheva S."/>
            <person name="Hayes R.D."/>
            <person name="Rokhsar D."/>
        </authorList>
    </citation>
    <scope>NUCLEOTIDE SEQUENCE [LARGE SCALE GENOMIC DNA]</scope>
    <source>
        <strain evidence="4">cv. Goldsmith</strain>
    </source>
</reference>
<evidence type="ECO:0000256" key="2">
    <source>
        <dbReference type="SAM" id="Phobius"/>
    </source>
</evidence>
<organism evidence="3 4">
    <name type="scientific">Aquilegia coerulea</name>
    <name type="common">Rocky mountain columbine</name>
    <dbReference type="NCBI Taxonomy" id="218851"/>
    <lineage>
        <taxon>Eukaryota</taxon>
        <taxon>Viridiplantae</taxon>
        <taxon>Streptophyta</taxon>
        <taxon>Embryophyta</taxon>
        <taxon>Tracheophyta</taxon>
        <taxon>Spermatophyta</taxon>
        <taxon>Magnoliopsida</taxon>
        <taxon>Ranunculales</taxon>
        <taxon>Ranunculaceae</taxon>
        <taxon>Thalictroideae</taxon>
        <taxon>Aquilegia</taxon>
    </lineage>
</organism>
<keyword evidence="2" id="KW-1133">Transmembrane helix</keyword>
<feature type="transmembrane region" description="Helical" evidence="2">
    <location>
        <begin position="89"/>
        <end position="108"/>
    </location>
</feature>
<feature type="region of interest" description="Disordered" evidence="1">
    <location>
        <begin position="56"/>
        <end position="77"/>
    </location>
</feature>
<feature type="compositionally biased region" description="Low complexity" evidence="1">
    <location>
        <begin position="178"/>
        <end position="191"/>
    </location>
</feature>
<evidence type="ECO:0000313" key="3">
    <source>
        <dbReference type="EMBL" id="PIA43788.1"/>
    </source>
</evidence>
<feature type="transmembrane region" description="Helical" evidence="2">
    <location>
        <begin position="120"/>
        <end position="139"/>
    </location>
</feature>
<name>A0A2G5DJU1_AQUCA</name>